<dbReference type="GO" id="GO:0042761">
    <property type="term" value="P:very long-chain fatty acid biosynthetic process"/>
    <property type="evidence" value="ECO:0007669"/>
    <property type="project" value="TreeGrafter"/>
</dbReference>
<dbReference type="GO" id="GO:0102158">
    <property type="term" value="F:very-long-chain (3R)-3-hydroxyacyl-CoA dehydratase activity"/>
    <property type="evidence" value="ECO:0007669"/>
    <property type="project" value="UniProtKB-EC"/>
</dbReference>
<evidence type="ECO:0000256" key="15">
    <source>
        <dbReference type="SAM" id="MobiDB-lite"/>
    </source>
</evidence>
<feature type="region of interest" description="Disordered" evidence="15">
    <location>
        <begin position="1"/>
        <end position="21"/>
    </location>
</feature>
<evidence type="ECO:0000256" key="11">
    <source>
        <dbReference type="ARBA" id="ARBA00023160"/>
    </source>
</evidence>
<protein>
    <recommendedName>
        <fullName evidence="4 14">Very-long-chain (3R)-3-hydroxyacyl-CoA dehydratase</fullName>
        <ecNumber evidence="4 14">4.2.1.134</ecNumber>
    </recommendedName>
</protein>
<dbReference type="InterPro" id="IPR007482">
    <property type="entry name" value="Tyr_Pase-like_PTPLA"/>
</dbReference>
<keyword evidence="10 14" id="KW-0472">Membrane</keyword>
<dbReference type="EC" id="4.2.1.134" evidence="4 14"/>
<keyword evidence="11 14" id="KW-0275">Fatty acid biosynthesis</keyword>
<keyword evidence="8 14" id="KW-1133">Transmembrane helix</keyword>
<dbReference type="GO" id="GO:0005789">
    <property type="term" value="C:endoplasmic reticulum membrane"/>
    <property type="evidence" value="ECO:0007669"/>
    <property type="project" value="UniProtKB-SubCell"/>
</dbReference>
<evidence type="ECO:0000256" key="8">
    <source>
        <dbReference type="ARBA" id="ARBA00022989"/>
    </source>
</evidence>
<comment type="catalytic activity">
    <reaction evidence="13 14">
        <text>a very-long-chain (3R)-3-hydroxyacyl-CoA = a very-long-chain (2E)-enoyl-CoA + H2O</text>
        <dbReference type="Rhea" id="RHEA:45812"/>
        <dbReference type="ChEBI" id="CHEBI:15377"/>
        <dbReference type="ChEBI" id="CHEBI:83728"/>
        <dbReference type="ChEBI" id="CHEBI:85440"/>
        <dbReference type="EC" id="4.2.1.134"/>
    </reaction>
</comment>
<comment type="caution">
    <text evidence="14">Lacks conserved residue(s) required for the propagation of feature annotation.</text>
</comment>
<feature type="compositionally biased region" description="Polar residues" evidence="15">
    <location>
        <begin position="1"/>
        <end position="10"/>
    </location>
</feature>
<keyword evidence="12 14" id="KW-0456">Lyase</keyword>
<keyword evidence="17" id="KW-1185">Reference proteome</keyword>
<proteinExistence type="inferred from homology"/>
<feature type="transmembrane region" description="Helical" evidence="14">
    <location>
        <begin position="25"/>
        <end position="45"/>
    </location>
</feature>
<comment type="pathway">
    <text evidence="2 14">Lipid metabolism; fatty acid biosynthesis.</text>
</comment>
<evidence type="ECO:0000256" key="10">
    <source>
        <dbReference type="ARBA" id="ARBA00023136"/>
    </source>
</evidence>
<dbReference type="EMBL" id="BQKY01000015">
    <property type="protein sequence ID" value="GJN94000.1"/>
    <property type="molecule type" value="Genomic_DNA"/>
</dbReference>
<keyword evidence="9 14" id="KW-0443">Lipid metabolism</keyword>
<feature type="region of interest" description="Disordered" evidence="15">
    <location>
        <begin position="285"/>
        <end position="332"/>
    </location>
</feature>
<dbReference type="PANTHER" id="PTHR11035">
    <property type="entry name" value="VERY-LONG-CHAIN (3R)-3-HYDROXYACYL-COA DEHYDRATASE"/>
    <property type="match status" value="1"/>
</dbReference>
<comment type="function">
    <text evidence="14">Catalyzes the third of the four reactions of the long-chain fatty acids elongation cycle. This endoplasmic reticulum-bound enzymatic process, allows the addition of two carbons to the chain of long- and very long-chain fatty acids/VLCFAs per cycle. This enzyme catalyzes the dehydration of the 3-hydroxyacyl-CoA intermediate into trans-2,3-enoyl-CoA, within each cycle of fatty acid elongation. Thereby, it participates to the production of VLCFAs of different chain lengths that are involved in multiple biological processes as precursors of membrane lipids and lipid mediators.</text>
</comment>
<dbReference type="GO" id="GO:0030148">
    <property type="term" value="P:sphingolipid biosynthetic process"/>
    <property type="evidence" value="ECO:0007669"/>
    <property type="project" value="TreeGrafter"/>
</dbReference>
<gene>
    <name evidence="16" type="ORF">Rhopal_007063-T1</name>
</gene>
<evidence type="ECO:0000256" key="5">
    <source>
        <dbReference type="ARBA" id="ARBA00022516"/>
    </source>
</evidence>
<keyword evidence="6 14" id="KW-0812">Transmembrane</keyword>
<sequence>MPATPKTTPSKGKPAHSRSSSSPLATVYLTLYNLASAAAWGYVLVRVAVHMAGGDGYTGIKEWAGLQSAGETALKRASGAVDEIGDTVKWVQTAALLEALHSATGLVLCQHVWDGLLTVFAAPLRSRSPFGTTVAQVASRLALVWGVCEFFPEVPRSPIYVSMVAAWSLAEIIRYTHYATGLMGLQVKTLEWIRYTAFYILYPVGAGSEAVLIFKSAEPAAARYGTLAGVAVYLLCAIWPPSLAFLMSYMHAQRRKHLSGSSRSRKSSPPPVSFAEAAKKVITDASGLTTPPKASSVAPRDITSRVSAENVLGETAGQTPARSTRSRSKKVQ</sequence>
<dbReference type="AlphaFoldDB" id="A0AAV5GVM4"/>
<evidence type="ECO:0000256" key="6">
    <source>
        <dbReference type="ARBA" id="ARBA00022692"/>
    </source>
</evidence>
<dbReference type="Proteomes" id="UP001342314">
    <property type="component" value="Unassembled WGS sequence"/>
</dbReference>
<evidence type="ECO:0000313" key="16">
    <source>
        <dbReference type="EMBL" id="GJN94000.1"/>
    </source>
</evidence>
<organism evidence="16 17">
    <name type="scientific">Rhodotorula paludigena</name>
    <dbReference type="NCBI Taxonomy" id="86838"/>
    <lineage>
        <taxon>Eukaryota</taxon>
        <taxon>Fungi</taxon>
        <taxon>Dikarya</taxon>
        <taxon>Basidiomycota</taxon>
        <taxon>Pucciniomycotina</taxon>
        <taxon>Microbotryomycetes</taxon>
        <taxon>Sporidiobolales</taxon>
        <taxon>Sporidiobolaceae</taxon>
        <taxon>Rhodotorula</taxon>
    </lineage>
</organism>
<accession>A0AAV5GVM4</accession>
<evidence type="ECO:0000256" key="14">
    <source>
        <dbReference type="RuleBase" id="RU363109"/>
    </source>
</evidence>
<evidence type="ECO:0000256" key="12">
    <source>
        <dbReference type="ARBA" id="ARBA00023239"/>
    </source>
</evidence>
<keyword evidence="5 14" id="KW-0444">Lipid biosynthesis</keyword>
<evidence type="ECO:0000256" key="9">
    <source>
        <dbReference type="ARBA" id="ARBA00023098"/>
    </source>
</evidence>
<keyword evidence="7 14" id="KW-0276">Fatty acid metabolism</keyword>
<evidence type="ECO:0000256" key="13">
    <source>
        <dbReference type="ARBA" id="ARBA00036671"/>
    </source>
</evidence>
<feature type="transmembrane region" description="Helical" evidence="14">
    <location>
        <begin position="226"/>
        <end position="249"/>
    </location>
</feature>
<evidence type="ECO:0000256" key="1">
    <source>
        <dbReference type="ARBA" id="ARBA00004141"/>
    </source>
</evidence>
<comment type="caution">
    <text evidence="16">The sequence shown here is derived from an EMBL/GenBank/DDBJ whole genome shotgun (WGS) entry which is preliminary data.</text>
</comment>
<evidence type="ECO:0000256" key="3">
    <source>
        <dbReference type="ARBA" id="ARBA00007811"/>
    </source>
</evidence>
<dbReference type="GO" id="GO:0030497">
    <property type="term" value="P:fatty acid elongation"/>
    <property type="evidence" value="ECO:0007669"/>
    <property type="project" value="TreeGrafter"/>
</dbReference>
<dbReference type="PANTHER" id="PTHR11035:SF3">
    <property type="entry name" value="VERY-LONG-CHAIN (3R)-3-HYDROXYACYL-COA DEHYDRATASE"/>
    <property type="match status" value="1"/>
</dbReference>
<comment type="subcellular location">
    <subcellularLocation>
        <location evidence="14">Endoplasmic reticulum membrane</location>
        <topology evidence="14">Multi-pass membrane protein</topology>
    </subcellularLocation>
    <subcellularLocation>
        <location evidence="1">Membrane</location>
        <topology evidence="1">Multi-pass membrane protein</topology>
    </subcellularLocation>
</comment>
<evidence type="ECO:0000256" key="7">
    <source>
        <dbReference type="ARBA" id="ARBA00022832"/>
    </source>
</evidence>
<name>A0AAV5GVM4_9BASI</name>
<dbReference type="Pfam" id="PF04387">
    <property type="entry name" value="PTPLA"/>
    <property type="match status" value="1"/>
</dbReference>
<feature type="transmembrane region" description="Helical" evidence="14">
    <location>
        <begin position="192"/>
        <end position="214"/>
    </location>
</feature>
<evidence type="ECO:0000313" key="17">
    <source>
        <dbReference type="Proteomes" id="UP001342314"/>
    </source>
</evidence>
<comment type="similarity">
    <text evidence="3 14">Belongs to the very long-chain fatty acids dehydratase HACD family.</text>
</comment>
<keyword evidence="14" id="KW-0256">Endoplasmic reticulum</keyword>
<evidence type="ECO:0000256" key="2">
    <source>
        <dbReference type="ARBA" id="ARBA00005194"/>
    </source>
</evidence>
<reference evidence="16 17" key="1">
    <citation type="submission" date="2021-12" db="EMBL/GenBank/DDBJ databases">
        <title>High titer production of polyol ester of fatty acids by Rhodotorula paludigena BS15 towards product separation-free biomass refinery.</title>
        <authorList>
            <person name="Mano J."/>
            <person name="Ono H."/>
            <person name="Tanaka T."/>
            <person name="Naito K."/>
            <person name="Sushida H."/>
            <person name="Ike M."/>
            <person name="Tokuyasu K."/>
            <person name="Kitaoka M."/>
        </authorList>
    </citation>
    <scope>NUCLEOTIDE SEQUENCE [LARGE SCALE GENOMIC DNA]</scope>
    <source>
        <strain evidence="16 17">BS15</strain>
    </source>
</reference>
<evidence type="ECO:0000256" key="4">
    <source>
        <dbReference type="ARBA" id="ARBA00013122"/>
    </source>
</evidence>